<dbReference type="PANTHER" id="PTHR13170">
    <property type="entry name" value="O-GLCNACASE"/>
    <property type="match status" value="1"/>
</dbReference>
<sequence length="201" mass="21895">MQIREGKAEDLEALYAIALVTGDNGRDASALYDDPNMIGHIYSAPYLMVDGGFCFVAEDEAGVCGYVVGTADTVAFARTLETDWWPALRTRYPEPDVTSRAQWSPDEWRAHLFYHPEMPPPAVVEAYPAHLHMNLLERARGHGLGRQLLGAALRHLTELGASHVHVGAGWTDAGGAAFWQACGFAVLEEAGRTVYLGRAVA</sequence>
<dbReference type="Gene3D" id="3.40.630.30">
    <property type="match status" value="1"/>
</dbReference>
<feature type="domain" description="N-acetyltransferase" evidence="1">
    <location>
        <begin position="1"/>
        <end position="201"/>
    </location>
</feature>
<dbReference type="AlphaFoldDB" id="A0A1U9YZ18"/>
<accession>A0A1U9YZ18</accession>
<keyword evidence="3" id="KW-1185">Reference proteome</keyword>
<dbReference type="STRING" id="1122214.Mame_01306"/>
<proteinExistence type="predicted"/>
<evidence type="ECO:0000259" key="1">
    <source>
        <dbReference type="PROSITE" id="PS51186"/>
    </source>
</evidence>
<dbReference type="EMBL" id="CP020330">
    <property type="protein sequence ID" value="AQZ50674.1"/>
    <property type="molecule type" value="Genomic_DNA"/>
</dbReference>
<reference evidence="2 3" key="1">
    <citation type="submission" date="2017-03" db="EMBL/GenBank/DDBJ databases">
        <title>Foreign affairs: Plasmid Transfer between Roseobacters and Rhizobia.</title>
        <authorList>
            <person name="Bartling P."/>
            <person name="Bunk B."/>
            <person name="Overmann J."/>
            <person name="Brinkmann H."/>
            <person name="Petersen J."/>
        </authorList>
    </citation>
    <scope>NUCLEOTIDE SEQUENCE [LARGE SCALE GENOMIC DNA]</scope>
    <source>
        <strain evidence="2 3">MACL11</strain>
    </source>
</reference>
<protein>
    <recommendedName>
        <fullName evidence="1">N-acetyltransferase domain-containing protein</fullName>
    </recommendedName>
</protein>
<dbReference type="InterPro" id="IPR051822">
    <property type="entry name" value="Glycosyl_Hydrolase_84"/>
</dbReference>
<dbReference type="InterPro" id="IPR000182">
    <property type="entry name" value="GNAT_dom"/>
</dbReference>
<dbReference type="PANTHER" id="PTHR13170:SF16">
    <property type="entry name" value="PROTEIN O-GLCNACASE"/>
    <property type="match status" value="1"/>
</dbReference>
<dbReference type="GO" id="GO:0016747">
    <property type="term" value="F:acyltransferase activity, transferring groups other than amino-acyl groups"/>
    <property type="evidence" value="ECO:0007669"/>
    <property type="project" value="InterPro"/>
</dbReference>
<name>A0A1U9YZ18_9HYPH</name>
<evidence type="ECO:0000313" key="3">
    <source>
        <dbReference type="Proteomes" id="UP000191135"/>
    </source>
</evidence>
<dbReference type="eggNOG" id="COG0456">
    <property type="taxonomic scope" value="Bacteria"/>
</dbReference>
<dbReference type="SUPFAM" id="SSF55729">
    <property type="entry name" value="Acyl-CoA N-acyltransferases (Nat)"/>
    <property type="match status" value="1"/>
</dbReference>
<dbReference type="CDD" id="cd04301">
    <property type="entry name" value="NAT_SF"/>
    <property type="match status" value="1"/>
</dbReference>
<evidence type="ECO:0000313" key="2">
    <source>
        <dbReference type="EMBL" id="AQZ50674.1"/>
    </source>
</evidence>
<organism evidence="2 3">
    <name type="scientific">Martelella mediterranea DSM 17316</name>
    <dbReference type="NCBI Taxonomy" id="1122214"/>
    <lineage>
        <taxon>Bacteria</taxon>
        <taxon>Pseudomonadati</taxon>
        <taxon>Pseudomonadota</taxon>
        <taxon>Alphaproteobacteria</taxon>
        <taxon>Hyphomicrobiales</taxon>
        <taxon>Aurantimonadaceae</taxon>
        <taxon>Martelella</taxon>
    </lineage>
</organism>
<dbReference type="Proteomes" id="UP000191135">
    <property type="component" value="Chromosome"/>
</dbReference>
<dbReference type="KEGG" id="mmed:Mame_01306"/>
<gene>
    <name evidence="2" type="ORF">Mame_01306</name>
</gene>
<dbReference type="InterPro" id="IPR016181">
    <property type="entry name" value="Acyl_CoA_acyltransferase"/>
</dbReference>
<dbReference type="OrthoDB" id="8593648at2"/>
<dbReference type="PROSITE" id="PS51186">
    <property type="entry name" value="GNAT"/>
    <property type="match status" value="1"/>
</dbReference>
<dbReference type="RefSeq" id="WP_018065237.1">
    <property type="nucleotide sequence ID" value="NZ_AQWH01000011.1"/>
</dbReference>